<name>A0ABX2YBP8_9BACT</name>
<keyword evidence="4" id="KW-1185">Reference proteome</keyword>
<evidence type="ECO:0000259" key="2">
    <source>
        <dbReference type="Pfam" id="PF01569"/>
    </source>
</evidence>
<dbReference type="InterPro" id="IPR000326">
    <property type="entry name" value="PAP2/HPO"/>
</dbReference>
<gene>
    <name evidence="3" type="ORF">AAX28_01502</name>
</gene>
<comment type="caution">
    <text evidence="3">The sequence shown here is derived from an EMBL/GenBank/DDBJ whole genome shotgun (WGS) entry which is preliminary data.</text>
</comment>
<feature type="transmembrane region" description="Helical" evidence="1">
    <location>
        <begin position="92"/>
        <end position="109"/>
    </location>
</feature>
<feature type="transmembrane region" description="Helical" evidence="1">
    <location>
        <begin position="150"/>
        <end position="168"/>
    </location>
</feature>
<feature type="transmembrane region" description="Helical" evidence="1">
    <location>
        <begin position="56"/>
        <end position="80"/>
    </location>
</feature>
<dbReference type="Pfam" id="PF01569">
    <property type="entry name" value="PAP2"/>
    <property type="match status" value="1"/>
</dbReference>
<accession>A0ABX2YBP8</accession>
<keyword evidence="1" id="KW-0812">Transmembrane</keyword>
<organism evidence="3 4">
    <name type="scientific">Arcobacter porcinus</name>
    <dbReference type="NCBI Taxonomy" id="1935204"/>
    <lineage>
        <taxon>Bacteria</taxon>
        <taxon>Pseudomonadati</taxon>
        <taxon>Campylobacterota</taxon>
        <taxon>Epsilonproteobacteria</taxon>
        <taxon>Campylobacterales</taxon>
        <taxon>Arcobacteraceae</taxon>
        <taxon>Arcobacter</taxon>
    </lineage>
</organism>
<feature type="transmembrane region" description="Helical" evidence="1">
    <location>
        <begin position="200"/>
        <end position="221"/>
    </location>
</feature>
<feature type="transmembrane region" description="Helical" evidence="1">
    <location>
        <begin position="12"/>
        <end position="36"/>
    </location>
</feature>
<dbReference type="SUPFAM" id="SSF48317">
    <property type="entry name" value="Acid phosphatase/Vanadium-dependent haloperoxidase"/>
    <property type="match status" value="1"/>
</dbReference>
<dbReference type="Gene3D" id="1.20.144.10">
    <property type="entry name" value="Phosphatidic acid phosphatase type 2/haloperoxidase"/>
    <property type="match status" value="1"/>
</dbReference>
<proteinExistence type="predicted"/>
<reference evidence="3 4" key="1">
    <citation type="submission" date="2015-05" db="EMBL/GenBank/DDBJ databases">
        <authorList>
            <person name="Rovetto F."/>
            <person name="Cocolin L."/>
            <person name="Illeghems K."/>
            <person name="Van Nieuwerburgh F."/>
            <person name="Houf K."/>
        </authorList>
    </citation>
    <scope>NUCLEOTIDE SEQUENCE [LARGE SCALE GENOMIC DNA]</scope>
    <source>
        <strain evidence="3 4">117434</strain>
    </source>
</reference>
<evidence type="ECO:0000313" key="4">
    <source>
        <dbReference type="Proteomes" id="UP000093159"/>
    </source>
</evidence>
<sequence length="223" mass="25412">MTQERLNKQIIITTILLIVVISIFELTNIDMIFQSYLYDSSNNSWLIDEKYAPLYILFYSGFKTIFIVFSILIILITLFLKKNVLVKTYKNGLIILSLSLIFVPSLALLKNITNMPCSFNVIEFGGKYPEIKLFESYPEELTPQSTLKCYPAGHATMGFSLMALYFLFKTPRNKNIALTFGIIIGILTGGYKILIGDHFLSHTVITMILAWLTILIISKLIKN</sequence>
<evidence type="ECO:0000256" key="1">
    <source>
        <dbReference type="SAM" id="Phobius"/>
    </source>
</evidence>
<keyword evidence="1" id="KW-0472">Membrane</keyword>
<evidence type="ECO:0000313" key="3">
    <source>
        <dbReference type="EMBL" id="OCL91756.1"/>
    </source>
</evidence>
<protein>
    <submittedName>
        <fullName evidence="3">PAP2 superfamily protein</fullName>
    </submittedName>
</protein>
<dbReference type="RefSeq" id="WP_066179276.1">
    <property type="nucleotide sequence ID" value="NZ_LDIR01000002.1"/>
</dbReference>
<feature type="transmembrane region" description="Helical" evidence="1">
    <location>
        <begin position="175"/>
        <end position="194"/>
    </location>
</feature>
<dbReference type="EMBL" id="LDIR01000002">
    <property type="protein sequence ID" value="OCL91756.1"/>
    <property type="molecule type" value="Genomic_DNA"/>
</dbReference>
<feature type="domain" description="Phosphatidic acid phosphatase type 2/haloperoxidase" evidence="2">
    <location>
        <begin position="94"/>
        <end position="221"/>
    </location>
</feature>
<dbReference type="Proteomes" id="UP000093159">
    <property type="component" value="Unassembled WGS sequence"/>
</dbReference>
<keyword evidence="1" id="KW-1133">Transmembrane helix</keyword>
<dbReference type="CDD" id="cd03396">
    <property type="entry name" value="PAP2_like_6"/>
    <property type="match status" value="1"/>
</dbReference>
<dbReference type="InterPro" id="IPR036938">
    <property type="entry name" value="PAP2/HPO_sf"/>
</dbReference>